<dbReference type="AlphaFoldDB" id="A0A420XLF7"/>
<accession>A0A420XLF7</accession>
<evidence type="ECO:0000313" key="3">
    <source>
        <dbReference type="EMBL" id="RKS71364.1"/>
    </source>
</evidence>
<protein>
    <submittedName>
        <fullName evidence="3">Uncharacterized protein</fullName>
    </submittedName>
</protein>
<organism evidence="3 4">
    <name type="scientific">Motilibacter peucedani</name>
    <dbReference type="NCBI Taxonomy" id="598650"/>
    <lineage>
        <taxon>Bacteria</taxon>
        <taxon>Bacillati</taxon>
        <taxon>Actinomycetota</taxon>
        <taxon>Actinomycetes</taxon>
        <taxon>Motilibacterales</taxon>
        <taxon>Motilibacteraceae</taxon>
        <taxon>Motilibacter</taxon>
    </lineage>
</organism>
<name>A0A420XLF7_9ACTN</name>
<feature type="transmembrane region" description="Helical" evidence="2">
    <location>
        <begin position="52"/>
        <end position="70"/>
    </location>
</feature>
<dbReference type="Proteomes" id="UP000281955">
    <property type="component" value="Unassembled WGS sequence"/>
</dbReference>
<comment type="caution">
    <text evidence="3">The sequence shown here is derived from an EMBL/GenBank/DDBJ whole genome shotgun (WGS) entry which is preliminary data.</text>
</comment>
<dbReference type="InParanoid" id="A0A420XLF7"/>
<keyword evidence="4" id="KW-1185">Reference proteome</keyword>
<evidence type="ECO:0000256" key="2">
    <source>
        <dbReference type="SAM" id="Phobius"/>
    </source>
</evidence>
<gene>
    <name evidence="3" type="ORF">CLV35_3160</name>
</gene>
<dbReference type="EMBL" id="RBWV01000014">
    <property type="protein sequence ID" value="RKS71364.1"/>
    <property type="molecule type" value="Genomic_DNA"/>
</dbReference>
<keyword evidence="2" id="KW-1133">Transmembrane helix</keyword>
<keyword evidence="2" id="KW-0812">Transmembrane</keyword>
<sequence>MKVVRPAARVSREMAQTSPSDDGFGVLSYLLTGVFLFGGLGWLGDWLLGSRFLLPVGLVAGAALALYTIFLRYGQDASAPAPTGGQAPEALPHPQRGTR</sequence>
<feature type="transmembrane region" description="Helical" evidence="2">
    <location>
        <begin position="21"/>
        <end position="40"/>
    </location>
</feature>
<keyword evidence="2" id="KW-0472">Membrane</keyword>
<reference evidence="3 4" key="1">
    <citation type="submission" date="2018-10" db="EMBL/GenBank/DDBJ databases">
        <title>Genomic Encyclopedia of Archaeal and Bacterial Type Strains, Phase II (KMG-II): from individual species to whole genera.</title>
        <authorList>
            <person name="Goeker M."/>
        </authorList>
    </citation>
    <scope>NUCLEOTIDE SEQUENCE [LARGE SCALE GENOMIC DNA]</scope>
    <source>
        <strain evidence="3 4">RP-AC37</strain>
    </source>
</reference>
<feature type="region of interest" description="Disordered" evidence="1">
    <location>
        <begin position="79"/>
        <end position="99"/>
    </location>
</feature>
<proteinExistence type="predicted"/>
<evidence type="ECO:0000256" key="1">
    <source>
        <dbReference type="SAM" id="MobiDB-lite"/>
    </source>
</evidence>
<evidence type="ECO:0000313" key="4">
    <source>
        <dbReference type="Proteomes" id="UP000281955"/>
    </source>
</evidence>